<dbReference type="GO" id="GO:0051087">
    <property type="term" value="F:protein-folding chaperone binding"/>
    <property type="evidence" value="ECO:0007669"/>
    <property type="project" value="InterPro"/>
</dbReference>
<protein>
    <submittedName>
        <fullName evidence="2">Nucleotide exchange factor GrpE</fullName>
    </submittedName>
</protein>
<dbReference type="AlphaFoldDB" id="A0AAU8M2E7"/>
<accession>A0AAU8M2E7</accession>
<proteinExistence type="predicted"/>
<feature type="coiled-coil region" evidence="1">
    <location>
        <begin position="18"/>
        <end position="45"/>
    </location>
</feature>
<reference evidence="2" key="1">
    <citation type="journal article" date="2024" name="Syst. Appl. Microbiol.">
        <title>First single-strain enrichments of Electrothrix cable bacteria, description of E. aestuarii sp. nov. and E. rattekaaiensis sp. nov., and proposal of a cable bacteria taxonomy following the rules of the SeqCode.</title>
        <authorList>
            <person name="Plum-Jensen L.E."/>
            <person name="Schramm A."/>
            <person name="Marshall I.P.G."/>
        </authorList>
    </citation>
    <scope>NUCLEOTIDE SEQUENCE</scope>
    <source>
        <strain evidence="2">Rat1</strain>
    </source>
</reference>
<dbReference type="GO" id="GO:0000774">
    <property type="term" value="F:adenyl-nucleotide exchange factor activity"/>
    <property type="evidence" value="ECO:0007669"/>
    <property type="project" value="InterPro"/>
</dbReference>
<dbReference type="InterPro" id="IPR000740">
    <property type="entry name" value="GrpE"/>
</dbReference>
<keyword evidence="1" id="KW-0175">Coiled coil</keyword>
<dbReference type="EMBL" id="CP159373">
    <property type="protein sequence ID" value="XCN75250.1"/>
    <property type="molecule type" value="Genomic_DNA"/>
</dbReference>
<sequence>MSEQSGQKAPDELLREKLIAFQREIVELKQDNKEQQEAAEQQEQGLLLELLEVLDAFDNLDKNIQGKEEGLDKTGQRVVKSTRAIQRKLLRLLRSRHIEPLEFSDKKARIEQCKIIATENDPARENEEIISVEKKGYVDTERKVVLRKAEVITVYNDGPPMPLVYSSHDLNHS</sequence>
<dbReference type="Pfam" id="PF01025">
    <property type="entry name" value="GrpE"/>
    <property type="match status" value="1"/>
</dbReference>
<dbReference type="GO" id="GO:0006457">
    <property type="term" value="P:protein folding"/>
    <property type="evidence" value="ECO:0007669"/>
    <property type="project" value="InterPro"/>
</dbReference>
<dbReference type="KEGG" id="eaj:Q3M24_11120"/>
<evidence type="ECO:0000313" key="2">
    <source>
        <dbReference type="EMBL" id="XCN75250.1"/>
    </source>
</evidence>
<gene>
    <name evidence="2" type="primary">grpE</name>
    <name evidence="2" type="ORF">Q3M24_11120</name>
</gene>
<dbReference type="GO" id="GO:0042803">
    <property type="term" value="F:protein homodimerization activity"/>
    <property type="evidence" value="ECO:0007669"/>
    <property type="project" value="InterPro"/>
</dbReference>
<organism evidence="2">
    <name type="scientific">Candidatus Electrothrix aestuarii</name>
    <dbReference type="NCBI Taxonomy" id="3062594"/>
    <lineage>
        <taxon>Bacteria</taxon>
        <taxon>Pseudomonadati</taxon>
        <taxon>Thermodesulfobacteriota</taxon>
        <taxon>Desulfobulbia</taxon>
        <taxon>Desulfobulbales</taxon>
        <taxon>Desulfobulbaceae</taxon>
        <taxon>Candidatus Electrothrix</taxon>
    </lineage>
</organism>
<evidence type="ECO:0000256" key="1">
    <source>
        <dbReference type="SAM" id="Coils"/>
    </source>
</evidence>
<reference evidence="2" key="2">
    <citation type="submission" date="2024-06" db="EMBL/GenBank/DDBJ databases">
        <authorList>
            <person name="Plum-Jensen L.E."/>
            <person name="Schramm A."/>
            <person name="Marshall I.P.G."/>
        </authorList>
    </citation>
    <scope>NUCLEOTIDE SEQUENCE</scope>
    <source>
        <strain evidence="2">Rat1</strain>
    </source>
</reference>
<name>A0AAU8M2E7_9BACT</name>